<proteinExistence type="predicted"/>
<sequence>MINLFFFSNSASPDDRHSSSSQRQALLKETSIVGFVMANIIPDDQNSAARVLNAYYLELGYLEFLIAQLHATCLDQERVAAISWFLVKLSISAKGQNRFSDNEPLCLHIQEPDIIGNQNGVCVTELTFELEPEDLTSMSNLFWKRSLRN</sequence>
<name>A0A6N2K075_SALVM</name>
<dbReference type="EMBL" id="CAADRP010000002">
    <property type="protein sequence ID" value="VFU21215.1"/>
    <property type="molecule type" value="Genomic_DNA"/>
</dbReference>
<dbReference type="AlphaFoldDB" id="A0A6N2K075"/>
<reference evidence="1" key="1">
    <citation type="submission" date="2019-03" db="EMBL/GenBank/DDBJ databases">
        <authorList>
            <person name="Mank J."/>
            <person name="Almeida P."/>
        </authorList>
    </citation>
    <scope>NUCLEOTIDE SEQUENCE</scope>
    <source>
        <strain evidence="1">78183</strain>
    </source>
</reference>
<accession>A0A6N2K075</accession>
<gene>
    <name evidence="1" type="ORF">SVIM_LOCUS11698</name>
</gene>
<evidence type="ECO:0000313" key="1">
    <source>
        <dbReference type="EMBL" id="VFU21215.1"/>
    </source>
</evidence>
<protein>
    <submittedName>
        <fullName evidence="1">Uncharacterized protein</fullName>
    </submittedName>
</protein>
<organism evidence="1">
    <name type="scientific">Salix viminalis</name>
    <name type="common">Common osier</name>
    <name type="synonym">Basket willow</name>
    <dbReference type="NCBI Taxonomy" id="40686"/>
    <lineage>
        <taxon>Eukaryota</taxon>
        <taxon>Viridiplantae</taxon>
        <taxon>Streptophyta</taxon>
        <taxon>Embryophyta</taxon>
        <taxon>Tracheophyta</taxon>
        <taxon>Spermatophyta</taxon>
        <taxon>Magnoliopsida</taxon>
        <taxon>eudicotyledons</taxon>
        <taxon>Gunneridae</taxon>
        <taxon>Pentapetalae</taxon>
        <taxon>rosids</taxon>
        <taxon>fabids</taxon>
        <taxon>Malpighiales</taxon>
        <taxon>Salicaceae</taxon>
        <taxon>Saliceae</taxon>
        <taxon>Salix</taxon>
    </lineage>
</organism>